<reference evidence="3" key="2">
    <citation type="submission" date="2015-01" db="EMBL/GenBank/DDBJ databases">
        <title>Evolutionary Origins and Diversification of the Mycorrhizal Mutualists.</title>
        <authorList>
            <consortium name="DOE Joint Genome Institute"/>
            <consortium name="Mycorrhizal Genomics Consortium"/>
            <person name="Kohler A."/>
            <person name="Kuo A."/>
            <person name="Nagy L.G."/>
            <person name="Floudas D."/>
            <person name="Copeland A."/>
            <person name="Barry K.W."/>
            <person name="Cichocki N."/>
            <person name="Veneault-Fourrey C."/>
            <person name="LaButti K."/>
            <person name="Lindquist E.A."/>
            <person name="Lipzen A."/>
            <person name="Lundell T."/>
            <person name="Morin E."/>
            <person name="Murat C."/>
            <person name="Riley R."/>
            <person name="Ohm R."/>
            <person name="Sun H."/>
            <person name="Tunlid A."/>
            <person name="Henrissat B."/>
            <person name="Grigoriev I.V."/>
            <person name="Hibbett D.S."/>
            <person name="Martin F."/>
        </authorList>
    </citation>
    <scope>NUCLEOTIDE SEQUENCE [LARGE SCALE GENOMIC DNA]</scope>
    <source>
        <strain evidence="3">MAFF 305830</strain>
    </source>
</reference>
<dbReference type="AlphaFoldDB" id="A0A0C2XC81"/>
<gene>
    <name evidence="2" type="ORF">M408DRAFT_312087</name>
</gene>
<reference evidence="2 3" key="1">
    <citation type="submission" date="2014-04" db="EMBL/GenBank/DDBJ databases">
        <authorList>
            <consortium name="DOE Joint Genome Institute"/>
            <person name="Kuo A."/>
            <person name="Zuccaro A."/>
            <person name="Kohler A."/>
            <person name="Nagy L.G."/>
            <person name="Floudas D."/>
            <person name="Copeland A."/>
            <person name="Barry K.W."/>
            <person name="Cichocki N."/>
            <person name="Veneault-Fourrey C."/>
            <person name="LaButti K."/>
            <person name="Lindquist E.A."/>
            <person name="Lipzen A."/>
            <person name="Lundell T."/>
            <person name="Morin E."/>
            <person name="Murat C."/>
            <person name="Sun H."/>
            <person name="Tunlid A."/>
            <person name="Henrissat B."/>
            <person name="Grigoriev I.V."/>
            <person name="Hibbett D.S."/>
            <person name="Martin F."/>
            <person name="Nordberg H.P."/>
            <person name="Cantor M.N."/>
            <person name="Hua S.X."/>
        </authorList>
    </citation>
    <scope>NUCLEOTIDE SEQUENCE [LARGE SCALE GENOMIC DNA]</scope>
    <source>
        <strain evidence="2 3">MAFF 305830</strain>
    </source>
</reference>
<evidence type="ECO:0000256" key="1">
    <source>
        <dbReference type="SAM" id="MobiDB-lite"/>
    </source>
</evidence>
<sequence length="123" mass="13293">MLPKNTLRDRRMERLKIFEVDKVEGGLGREPDQLMGSLTESRSLLPSSAKDGASTADLLEATSVDWTKPLPSSLRATKSRRTSKGTNGVNTKVVHGTKVKTRAPKLVKPSTQTGNPPESAVVP</sequence>
<evidence type="ECO:0000313" key="2">
    <source>
        <dbReference type="EMBL" id="KIM26762.1"/>
    </source>
</evidence>
<feature type="compositionally biased region" description="Basic residues" evidence="1">
    <location>
        <begin position="95"/>
        <end position="105"/>
    </location>
</feature>
<dbReference type="HOGENOM" id="CLU_2016625_0_0_1"/>
<proteinExistence type="predicted"/>
<accession>A0A0C2XC81</accession>
<feature type="region of interest" description="Disordered" evidence="1">
    <location>
        <begin position="69"/>
        <end position="123"/>
    </location>
</feature>
<organism evidence="2 3">
    <name type="scientific">Serendipita vermifera MAFF 305830</name>
    <dbReference type="NCBI Taxonomy" id="933852"/>
    <lineage>
        <taxon>Eukaryota</taxon>
        <taxon>Fungi</taxon>
        <taxon>Dikarya</taxon>
        <taxon>Basidiomycota</taxon>
        <taxon>Agaricomycotina</taxon>
        <taxon>Agaricomycetes</taxon>
        <taxon>Sebacinales</taxon>
        <taxon>Serendipitaceae</taxon>
        <taxon>Serendipita</taxon>
    </lineage>
</organism>
<protein>
    <submittedName>
        <fullName evidence="2">Uncharacterized protein</fullName>
    </submittedName>
</protein>
<evidence type="ECO:0000313" key="3">
    <source>
        <dbReference type="Proteomes" id="UP000054097"/>
    </source>
</evidence>
<keyword evidence="3" id="KW-1185">Reference proteome</keyword>
<dbReference type="EMBL" id="KN824303">
    <property type="protein sequence ID" value="KIM26762.1"/>
    <property type="molecule type" value="Genomic_DNA"/>
</dbReference>
<name>A0A0C2XC81_SERVB</name>
<dbReference type="Proteomes" id="UP000054097">
    <property type="component" value="Unassembled WGS sequence"/>
</dbReference>